<proteinExistence type="predicted"/>
<comment type="caution">
    <text evidence="1">The sequence shown here is derived from an EMBL/GenBank/DDBJ whole genome shotgun (WGS) entry which is preliminary data.</text>
</comment>
<protein>
    <submittedName>
        <fullName evidence="1">13699_t:CDS:1</fullName>
    </submittedName>
</protein>
<evidence type="ECO:0000313" key="2">
    <source>
        <dbReference type="Proteomes" id="UP000789375"/>
    </source>
</evidence>
<dbReference type="EMBL" id="CAJVPP010006724">
    <property type="protein sequence ID" value="CAG8681140.1"/>
    <property type="molecule type" value="Genomic_DNA"/>
</dbReference>
<gene>
    <name evidence="1" type="ORF">FMOSSE_LOCUS12894</name>
</gene>
<accession>A0A9N9HHH1</accession>
<dbReference type="AlphaFoldDB" id="A0A9N9HHH1"/>
<evidence type="ECO:0000313" key="1">
    <source>
        <dbReference type="EMBL" id="CAG8681140.1"/>
    </source>
</evidence>
<dbReference type="Proteomes" id="UP000789375">
    <property type="component" value="Unassembled WGS sequence"/>
</dbReference>
<name>A0A9N9HHH1_FUNMO</name>
<reference evidence="1" key="1">
    <citation type="submission" date="2021-06" db="EMBL/GenBank/DDBJ databases">
        <authorList>
            <person name="Kallberg Y."/>
            <person name="Tangrot J."/>
            <person name="Rosling A."/>
        </authorList>
    </citation>
    <scope>NUCLEOTIDE SEQUENCE</scope>
    <source>
        <strain evidence="1">87-6 pot B 2015</strain>
    </source>
</reference>
<sequence length="117" mass="14356">LIKENHHQRQLLSAALDQVAQFFVENNRLYNELNNLSSRFSYRRHRYRELKTTYNNLQFQYNYMRSEVDRLQNLPDARRVQNLQRNAKQLRSNFNRLLVQLQQRSKNEGCRRHYACP</sequence>
<keyword evidence="2" id="KW-1185">Reference proteome</keyword>
<feature type="non-terminal residue" evidence="1">
    <location>
        <position position="117"/>
    </location>
</feature>
<organism evidence="1 2">
    <name type="scientific">Funneliformis mosseae</name>
    <name type="common">Endomycorrhizal fungus</name>
    <name type="synonym">Glomus mosseae</name>
    <dbReference type="NCBI Taxonomy" id="27381"/>
    <lineage>
        <taxon>Eukaryota</taxon>
        <taxon>Fungi</taxon>
        <taxon>Fungi incertae sedis</taxon>
        <taxon>Mucoromycota</taxon>
        <taxon>Glomeromycotina</taxon>
        <taxon>Glomeromycetes</taxon>
        <taxon>Glomerales</taxon>
        <taxon>Glomeraceae</taxon>
        <taxon>Funneliformis</taxon>
    </lineage>
</organism>